<keyword evidence="2" id="KW-1185">Reference proteome</keyword>
<organism evidence="1 2">
    <name type="scientific">Sphingomonas horti</name>
    <dbReference type="NCBI Taxonomy" id="2682842"/>
    <lineage>
        <taxon>Bacteria</taxon>
        <taxon>Pseudomonadati</taxon>
        <taxon>Pseudomonadota</taxon>
        <taxon>Alphaproteobacteria</taxon>
        <taxon>Sphingomonadales</taxon>
        <taxon>Sphingomonadaceae</taxon>
        <taxon>Sphingomonas</taxon>
    </lineage>
</organism>
<gene>
    <name evidence="1" type="ORF">GON01_02790</name>
</gene>
<sequence>MPIRAGSIEGLPVLLGDEQLRSLNRARLVDASSDLASSIDPLASLYVSDAGGALRTLMGDAHRHVIGVYPSWKTGLAQPYEGLGEQALIEESEILAKVLDYQTQAFRLRMMIGGAAVEWICDHLRQLEDGTIEAIEVKQHPEQMKPDYVLKISRAREILGRIGWRVRVRYEKEIAGSPQFALNRGQILAHRSAHTSEEQLARLEELRARSPRSTFAAVRDAMDPRPLQGKAVVHALICAGRVVLDLDEPIRDATAVELKPVPRFISKIRF</sequence>
<dbReference type="EMBL" id="WQMS01000002">
    <property type="protein sequence ID" value="MVO76865.1"/>
    <property type="molecule type" value="Genomic_DNA"/>
</dbReference>
<proteinExistence type="predicted"/>
<protein>
    <submittedName>
        <fullName evidence="1">Uncharacterized protein</fullName>
    </submittedName>
</protein>
<evidence type="ECO:0000313" key="1">
    <source>
        <dbReference type="EMBL" id="MVO76865.1"/>
    </source>
</evidence>
<name>A0A6I4IXN5_9SPHN</name>
<comment type="caution">
    <text evidence="1">The sequence shown here is derived from an EMBL/GenBank/DDBJ whole genome shotgun (WGS) entry which is preliminary data.</text>
</comment>
<dbReference type="Proteomes" id="UP000441389">
    <property type="component" value="Unassembled WGS sequence"/>
</dbReference>
<reference evidence="1 2" key="1">
    <citation type="submission" date="2019-12" db="EMBL/GenBank/DDBJ databases">
        <authorList>
            <person name="Huq M.A."/>
        </authorList>
    </citation>
    <scope>NUCLEOTIDE SEQUENCE [LARGE SCALE GENOMIC DNA]</scope>
    <source>
        <strain evidence="1 2">MAH-20</strain>
    </source>
</reference>
<accession>A0A6I4IXN5</accession>
<dbReference type="RefSeq" id="WP_157025840.1">
    <property type="nucleotide sequence ID" value="NZ_WQMS01000002.1"/>
</dbReference>
<dbReference type="AlphaFoldDB" id="A0A6I4IXN5"/>
<evidence type="ECO:0000313" key="2">
    <source>
        <dbReference type="Proteomes" id="UP000441389"/>
    </source>
</evidence>